<dbReference type="InterPro" id="IPR027417">
    <property type="entry name" value="P-loop_NTPase"/>
</dbReference>
<comment type="subcellular location">
    <subcellularLocation>
        <location evidence="1">Cell membrane</location>
        <topology evidence="1">Multi-pass membrane protein</topology>
    </subcellularLocation>
</comment>
<feature type="transmembrane region" description="Helical" evidence="9">
    <location>
        <begin position="203"/>
        <end position="227"/>
    </location>
</feature>
<dbReference type="GO" id="GO:0005524">
    <property type="term" value="F:ATP binding"/>
    <property type="evidence" value="ECO:0007669"/>
    <property type="project" value="UniProtKB-KW"/>
</dbReference>
<dbReference type="RefSeq" id="WP_184310296.1">
    <property type="nucleotide sequence ID" value="NZ_JACHEN010000009.1"/>
</dbReference>
<evidence type="ECO:0000256" key="6">
    <source>
        <dbReference type="ARBA" id="ARBA00022840"/>
    </source>
</evidence>
<dbReference type="Pfam" id="PF00664">
    <property type="entry name" value="ABC_membrane"/>
    <property type="match status" value="1"/>
</dbReference>
<evidence type="ECO:0000256" key="8">
    <source>
        <dbReference type="ARBA" id="ARBA00023136"/>
    </source>
</evidence>
<dbReference type="InterPro" id="IPR011527">
    <property type="entry name" value="ABC1_TM_dom"/>
</dbReference>
<keyword evidence="5" id="KW-0547">Nucleotide-binding</keyword>
<accession>A0A841KQI4</accession>
<evidence type="ECO:0000256" key="7">
    <source>
        <dbReference type="ARBA" id="ARBA00022989"/>
    </source>
</evidence>
<feature type="domain" description="ABC transmembrane type-1" evidence="11">
    <location>
        <begin position="71"/>
        <end position="356"/>
    </location>
</feature>
<keyword evidence="2" id="KW-0813">Transport</keyword>
<dbReference type="Gene3D" id="1.20.1560.10">
    <property type="entry name" value="ABC transporter type 1, transmembrane domain"/>
    <property type="match status" value="1"/>
</dbReference>
<evidence type="ECO:0000256" key="3">
    <source>
        <dbReference type="ARBA" id="ARBA00022475"/>
    </source>
</evidence>
<dbReference type="InterPro" id="IPR039421">
    <property type="entry name" value="Type_1_exporter"/>
</dbReference>
<dbReference type="GO" id="GO:0015421">
    <property type="term" value="F:ABC-type oligopeptide transporter activity"/>
    <property type="evidence" value="ECO:0007669"/>
    <property type="project" value="TreeGrafter"/>
</dbReference>
<evidence type="ECO:0000313" key="13">
    <source>
        <dbReference type="Proteomes" id="UP000579281"/>
    </source>
</evidence>
<keyword evidence="4 9" id="KW-0812">Transmembrane</keyword>
<comment type="caution">
    <text evidence="12">The sequence shown here is derived from an EMBL/GenBank/DDBJ whole genome shotgun (WGS) entry which is preliminary data.</text>
</comment>
<dbReference type="SUPFAM" id="SSF90123">
    <property type="entry name" value="ABC transporter transmembrane region"/>
    <property type="match status" value="1"/>
</dbReference>
<evidence type="ECO:0000256" key="4">
    <source>
        <dbReference type="ARBA" id="ARBA00022692"/>
    </source>
</evidence>
<evidence type="ECO:0000256" key="1">
    <source>
        <dbReference type="ARBA" id="ARBA00004651"/>
    </source>
</evidence>
<dbReference type="PANTHER" id="PTHR43394:SF1">
    <property type="entry name" value="ATP-BINDING CASSETTE SUB-FAMILY B MEMBER 10, MITOCHONDRIAL"/>
    <property type="match status" value="1"/>
</dbReference>
<evidence type="ECO:0000259" key="11">
    <source>
        <dbReference type="PROSITE" id="PS50929"/>
    </source>
</evidence>
<dbReference type="FunFam" id="3.40.50.300:FF:000287">
    <property type="entry name" value="Multidrug ABC transporter ATP-binding protein"/>
    <property type="match status" value="1"/>
</dbReference>
<feature type="transmembrane region" description="Helical" evidence="9">
    <location>
        <begin position="69"/>
        <end position="91"/>
    </location>
</feature>
<feature type="transmembrane region" description="Helical" evidence="9">
    <location>
        <begin position="112"/>
        <end position="134"/>
    </location>
</feature>
<dbReference type="CDD" id="cd18547">
    <property type="entry name" value="ABC_6TM_Tm288_like"/>
    <property type="match status" value="1"/>
</dbReference>
<keyword evidence="13" id="KW-1185">Reference proteome</keyword>
<dbReference type="Proteomes" id="UP000579281">
    <property type="component" value="Unassembled WGS sequence"/>
</dbReference>
<feature type="domain" description="ABC transporter" evidence="10">
    <location>
        <begin position="390"/>
        <end position="624"/>
    </location>
</feature>
<dbReference type="CDD" id="cd03254">
    <property type="entry name" value="ABCC_Glucan_exporter_like"/>
    <property type="match status" value="1"/>
</dbReference>
<dbReference type="GO" id="GO:0005886">
    <property type="term" value="C:plasma membrane"/>
    <property type="evidence" value="ECO:0007669"/>
    <property type="project" value="UniProtKB-SubCell"/>
</dbReference>
<keyword evidence="3" id="KW-1003">Cell membrane</keyword>
<organism evidence="12 13">
    <name type="scientific">Anaerosolibacter carboniphilus</name>
    <dbReference type="NCBI Taxonomy" id="1417629"/>
    <lineage>
        <taxon>Bacteria</taxon>
        <taxon>Bacillati</taxon>
        <taxon>Bacillota</taxon>
        <taxon>Clostridia</taxon>
        <taxon>Peptostreptococcales</taxon>
        <taxon>Thermotaleaceae</taxon>
        <taxon>Anaerosolibacter</taxon>
    </lineage>
</organism>
<dbReference type="AlphaFoldDB" id="A0A841KQI4"/>
<keyword evidence="8 9" id="KW-0472">Membrane</keyword>
<dbReference type="InterPro" id="IPR003593">
    <property type="entry name" value="AAA+_ATPase"/>
</dbReference>
<proteinExistence type="predicted"/>
<sequence>MEYRKGEEKESTNDEKIGLNSNLQKDIGKSFNNYLRLGRGHHGRSTEKAKNFRGTMKRLWTYFGDERKYIVMLFLLVIVSAVLGLSVPFLIGRAIDEMVRENEGIGGHFLEVIVIALFLVYVIDAIISFLQGWFMAGVSQRIVQRLRTALFDKLQKLPISFFDLHTHGEIMSRLSNDIENVSATISQSTIQLLSSAFIISGSLYMMLLLSPLLTLASIITIPLVFVVSRLTAAKTKVFFKEQQQKLGRLNGHIEETISGIFVVKAFHHEEKVIEEFDDINDQLCNVGIKAQIWSGFIMPLMNVINNIGFSLVAGVGGVLAVRNMITIGIIASFLSYSRQFVRPLNEISSIYNTLQSAIAGAERVFEVLDEAEEPEDVPGAKILANPKGHVAFRDVTFGYQQDIPIIEKMNFEVLPGSNVALVGPTGAGKTTIISLLTRFYDVSSGSISIDGIDVREYTRKSLGNCFGVVLQDTYLFTGTIRDNIRYGRLDASDEEVELAAELANADGFVRRMPKGYETTITENGGNLSQGQKQLLAIARALLANPSILILDEATSNVDTRTELHIQEAMLKLVKSRTSFIIAHRLSTIRNADRIMVINKGEIVECGDHDSLMQKKGLYHSLYFNQFKNVGI</sequence>
<dbReference type="InterPro" id="IPR036640">
    <property type="entry name" value="ABC1_TM_sf"/>
</dbReference>
<name>A0A841KQI4_9FIRM</name>
<dbReference type="GO" id="GO:0016887">
    <property type="term" value="F:ATP hydrolysis activity"/>
    <property type="evidence" value="ECO:0007669"/>
    <property type="project" value="InterPro"/>
</dbReference>
<dbReference type="EMBL" id="JACHEN010000009">
    <property type="protein sequence ID" value="MBB6215746.1"/>
    <property type="molecule type" value="Genomic_DNA"/>
</dbReference>
<dbReference type="Pfam" id="PF00005">
    <property type="entry name" value="ABC_tran"/>
    <property type="match status" value="1"/>
</dbReference>
<dbReference type="SUPFAM" id="SSF52540">
    <property type="entry name" value="P-loop containing nucleoside triphosphate hydrolases"/>
    <property type="match status" value="1"/>
</dbReference>
<dbReference type="PROSITE" id="PS00211">
    <property type="entry name" value="ABC_TRANSPORTER_1"/>
    <property type="match status" value="1"/>
</dbReference>
<dbReference type="PANTHER" id="PTHR43394">
    <property type="entry name" value="ATP-DEPENDENT PERMEASE MDL1, MITOCHONDRIAL"/>
    <property type="match status" value="1"/>
</dbReference>
<dbReference type="InterPro" id="IPR017871">
    <property type="entry name" value="ABC_transporter-like_CS"/>
</dbReference>
<evidence type="ECO:0000313" key="12">
    <source>
        <dbReference type="EMBL" id="MBB6215746.1"/>
    </source>
</evidence>
<dbReference type="Gene3D" id="3.40.50.300">
    <property type="entry name" value="P-loop containing nucleotide triphosphate hydrolases"/>
    <property type="match status" value="1"/>
</dbReference>
<dbReference type="SMART" id="SM00382">
    <property type="entry name" value="AAA"/>
    <property type="match status" value="1"/>
</dbReference>
<evidence type="ECO:0000259" key="10">
    <source>
        <dbReference type="PROSITE" id="PS50893"/>
    </source>
</evidence>
<dbReference type="PROSITE" id="PS50893">
    <property type="entry name" value="ABC_TRANSPORTER_2"/>
    <property type="match status" value="1"/>
</dbReference>
<protein>
    <submittedName>
        <fullName evidence="12">ATP-binding cassette subfamily B protein</fullName>
    </submittedName>
</protein>
<dbReference type="FunFam" id="1.20.1560.10:FF:000011">
    <property type="entry name" value="Multidrug ABC transporter ATP-binding protein"/>
    <property type="match status" value="1"/>
</dbReference>
<dbReference type="InterPro" id="IPR003439">
    <property type="entry name" value="ABC_transporter-like_ATP-bd"/>
</dbReference>
<feature type="transmembrane region" description="Helical" evidence="9">
    <location>
        <begin position="307"/>
        <end position="334"/>
    </location>
</feature>
<reference evidence="12 13" key="1">
    <citation type="submission" date="2020-08" db="EMBL/GenBank/DDBJ databases">
        <title>Genomic Encyclopedia of Type Strains, Phase IV (KMG-IV): sequencing the most valuable type-strain genomes for metagenomic binning, comparative biology and taxonomic classification.</title>
        <authorList>
            <person name="Goeker M."/>
        </authorList>
    </citation>
    <scope>NUCLEOTIDE SEQUENCE [LARGE SCALE GENOMIC DNA]</scope>
    <source>
        <strain evidence="12 13">DSM 103526</strain>
    </source>
</reference>
<dbReference type="PROSITE" id="PS50929">
    <property type="entry name" value="ABC_TM1F"/>
    <property type="match status" value="1"/>
</dbReference>
<evidence type="ECO:0000256" key="5">
    <source>
        <dbReference type="ARBA" id="ARBA00022741"/>
    </source>
</evidence>
<evidence type="ECO:0000256" key="9">
    <source>
        <dbReference type="SAM" id="Phobius"/>
    </source>
</evidence>
<evidence type="ECO:0000256" key="2">
    <source>
        <dbReference type="ARBA" id="ARBA00022448"/>
    </source>
</evidence>
<gene>
    <name evidence="12" type="ORF">HNQ80_001835</name>
</gene>
<keyword evidence="7 9" id="KW-1133">Transmembrane helix</keyword>
<keyword evidence="6 12" id="KW-0067">ATP-binding</keyword>